<dbReference type="EMBL" id="HG994357">
    <property type="protein sequence ID" value="CAF2133727.1"/>
    <property type="molecule type" value="Genomic_DNA"/>
</dbReference>
<accession>A0A816WNV8</accession>
<sequence>MRQRKWMCEMKRSKLEMEDRKRCKKNTKRSKRHKVFGELHHELKGVKEKKQKKNVQEFSPLVWDHTTVLKKLEYWRKHKFRQKCRKHRDVIVLICCSWHLREG</sequence>
<name>A0A816WNV8_BRANA</name>
<gene>
    <name evidence="1" type="ORF">DARMORV10_A03P66370.1</name>
</gene>
<organism evidence="1">
    <name type="scientific">Brassica napus</name>
    <name type="common">Rape</name>
    <dbReference type="NCBI Taxonomy" id="3708"/>
    <lineage>
        <taxon>Eukaryota</taxon>
        <taxon>Viridiplantae</taxon>
        <taxon>Streptophyta</taxon>
        <taxon>Embryophyta</taxon>
        <taxon>Tracheophyta</taxon>
        <taxon>Spermatophyta</taxon>
        <taxon>Magnoliopsida</taxon>
        <taxon>eudicotyledons</taxon>
        <taxon>Gunneridae</taxon>
        <taxon>Pentapetalae</taxon>
        <taxon>rosids</taxon>
        <taxon>malvids</taxon>
        <taxon>Brassicales</taxon>
        <taxon>Brassicaceae</taxon>
        <taxon>Brassiceae</taxon>
        <taxon>Brassica</taxon>
    </lineage>
</organism>
<dbReference type="AlphaFoldDB" id="A0A816WNV8"/>
<reference evidence="1" key="1">
    <citation type="submission" date="2021-01" db="EMBL/GenBank/DDBJ databases">
        <authorList>
            <consortium name="Genoscope - CEA"/>
            <person name="William W."/>
        </authorList>
    </citation>
    <scope>NUCLEOTIDE SEQUENCE</scope>
</reference>
<dbReference type="Proteomes" id="UP001295469">
    <property type="component" value="Chromosome A03"/>
</dbReference>
<proteinExistence type="predicted"/>
<protein>
    <submittedName>
        <fullName evidence="1">(rape) hypothetical protein</fullName>
    </submittedName>
</protein>
<evidence type="ECO:0000313" key="1">
    <source>
        <dbReference type="EMBL" id="CAF2133727.1"/>
    </source>
</evidence>